<comment type="similarity">
    <text evidence="2">Belongs to the Nudix hydrolase family.</text>
</comment>
<evidence type="ECO:0000313" key="5">
    <source>
        <dbReference type="Proteomes" id="UP000719766"/>
    </source>
</evidence>
<name>A0A9P7DA67_9AGAM</name>
<protein>
    <submittedName>
        <fullName evidence="4">NUDIX hydrolase domain-like protein</fullName>
    </submittedName>
</protein>
<evidence type="ECO:0000259" key="3">
    <source>
        <dbReference type="PROSITE" id="PS51462"/>
    </source>
</evidence>
<dbReference type="PRINTS" id="PR00502">
    <property type="entry name" value="NUDIXFAMILY"/>
</dbReference>
<comment type="caution">
    <text evidence="4">The sequence shown here is derived from an EMBL/GenBank/DDBJ whole genome shotgun (WGS) entry which is preliminary data.</text>
</comment>
<reference evidence="4" key="1">
    <citation type="journal article" date="2020" name="New Phytol.">
        <title>Comparative genomics reveals dynamic genome evolution in host specialist ectomycorrhizal fungi.</title>
        <authorList>
            <person name="Lofgren L.A."/>
            <person name="Nguyen N.H."/>
            <person name="Vilgalys R."/>
            <person name="Ruytinx J."/>
            <person name="Liao H.L."/>
            <person name="Branco S."/>
            <person name="Kuo A."/>
            <person name="LaButti K."/>
            <person name="Lipzen A."/>
            <person name="Andreopoulos W."/>
            <person name="Pangilinan J."/>
            <person name="Riley R."/>
            <person name="Hundley H."/>
            <person name="Na H."/>
            <person name="Barry K."/>
            <person name="Grigoriev I.V."/>
            <person name="Stajich J.E."/>
            <person name="Kennedy P.G."/>
        </authorList>
    </citation>
    <scope>NUCLEOTIDE SEQUENCE</scope>
    <source>
        <strain evidence="4">S12</strain>
    </source>
</reference>
<dbReference type="GO" id="GO:0006753">
    <property type="term" value="P:nucleoside phosphate metabolic process"/>
    <property type="evidence" value="ECO:0007669"/>
    <property type="project" value="TreeGrafter"/>
</dbReference>
<keyword evidence="1 2" id="KW-0378">Hydrolase</keyword>
<dbReference type="GO" id="GO:0047631">
    <property type="term" value="F:ADP-ribose diphosphatase activity"/>
    <property type="evidence" value="ECO:0007669"/>
    <property type="project" value="TreeGrafter"/>
</dbReference>
<dbReference type="PROSITE" id="PS51462">
    <property type="entry name" value="NUDIX"/>
    <property type="match status" value="1"/>
</dbReference>
<keyword evidence="5" id="KW-1185">Reference proteome</keyword>
<dbReference type="PANTHER" id="PTHR11839:SF1">
    <property type="entry name" value="ADP-SUGAR PYROPHOSPHATASE"/>
    <property type="match status" value="1"/>
</dbReference>
<dbReference type="Gene3D" id="3.90.79.10">
    <property type="entry name" value="Nucleoside Triphosphate Pyrophosphohydrolase"/>
    <property type="match status" value="1"/>
</dbReference>
<proteinExistence type="inferred from homology"/>
<dbReference type="FunFam" id="3.90.79.10:FF:000016">
    <property type="entry name" value="ADP-sugar pyrophosphatase isoform X1"/>
    <property type="match status" value="1"/>
</dbReference>
<dbReference type="InterPro" id="IPR020084">
    <property type="entry name" value="NUDIX_hydrolase_CS"/>
</dbReference>
<dbReference type="GO" id="GO:0005634">
    <property type="term" value="C:nucleus"/>
    <property type="evidence" value="ECO:0007669"/>
    <property type="project" value="TreeGrafter"/>
</dbReference>
<evidence type="ECO:0000256" key="2">
    <source>
        <dbReference type="RuleBase" id="RU003476"/>
    </source>
</evidence>
<dbReference type="OrthoDB" id="10249920at2759"/>
<dbReference type="PROSITE" id="PS00893">
    <property type="entry name" value="NUDIX_BOX"/>
    <property type="match status" value="1"/>
</dbReference>
<sequence>MFSVRLVRSHPPSSIVGPAIIRRNLKLFITMPAAKVISEEPLDNKDAKWIRLKKIHYTDQDGKQRLWESAERTTRKDSGIDGVAVLAVLRSKTKAFPLSTVIIEQYRPPLDNIVIELPAGLVDAGETAEAAAIRELKEETGYEADMTTEPESSPIVVSDPGMTNSNMKLVVVSVLLEDKLETPTPCLDDGEHIITRVVELDQLDTVLKAYDKEGFVVDARLSHFAAGYAMAKRISIGAFP</sequence>
<gene>
    <name evidence="4" type="ORF">HD556DRAFT_1424385</name>
</gene>
<dbReference type="GeneID" id="64598348"/>
<accession>A0A9P7DA67</accession>
<dbReference type="InterPro" id="IPR015797">
    <property type="entry name" value="NUDIX_hydrolase-like_dom_sf"/>
</dbReference>
<dbReference type="PANTHER" id="PTHR11839">
    <property type="entry name" value="UDP/ADP-SUGAR PYROPHOSPHATASE"/>
    <property type="match status" value="1"/>
</dbReference>
<dbReference type="AlphaFoldDB" id="A0A9P7DA67"/>
<evidence type="ECO:0000256" key="1">
    <source>
        <dbReference type="ARBA" id="ARBA00022801"/>
    </source>
</evidence>
<dbReference type="CDD" id="cd18888">
    <property type="entry name" value="NUDIX_ADPRase_Nudt5"/>
    <property type="match status" value="1"/>
</dbReference>
<dbReference type="GO" id="GO:0019693">
    <property type="term" value="P:ribose phosphate metabolic process"/>
    <property type="evidence" value="ECO:0007669"/>
    <property type="project" value="TreeGrafter"/>
</dbReference>
<dbReference type="Proteomes" id="UP000719766">
    <property type="component" value="Unassembled WGS sequence"/>
</dbReference>
<dbReference type="InterPro" id="IPR020476">
    <property type="entry name" value="Nudix_hydrolase"/>
</dbReference>
<dbReference type="EMBL" id="JABBWE010000117">
    <property type="protein sequence ID" value="KAG1785159.1"/>
    <property type="molecule type" value="Genomic_DNA"/>
</dbReference>
<dbReference type="Pfam" id="PF00293">
    <property type="entry name" value="NUDIX"/>
    <property type="match status" value="1"/>
</dbReference>
<evidence type="ECO:0000313" key="4">
    <source>
        <dbReference type="EMBL" id="KAG1785159.1"/>
    </source>
</evidence>
<organism evidence="4 5">
    <name type="scientific">Suillus plorans</name>
    <dbReference type="NCBI Taxonomy" id="116603"/>
    <lineage>
        <taxon>Eukaryota</taxon>
        <taxon>Fungi</taxon>
        <taxon>Dikarya</taxon>
        <taxon>Basidiomycota</taxon>
        <taxon>Agaricomycotina</taxon>
        <taxon>Agaricomycetes</taxon>
        <taxon>Agaricomycetidae</taxon>
        <taxon>Boletales</taxon>
        <taxon>Suillineae</taxon>
        <taxon>Suillaceae</taxon>
        <taxon>Suillus</taxon>
    </lineage>
</organism>
<dbReference type="RefSeq" id="XP_041152644.1">
    <property type="nucleotide sequence ID" value="XM_041304584.1"/>
</dbReference>
<feature type="domain" description="Nudix hydrolase" evidence="3">
    <location>
        <begin position="63"/>
        <end position="221"/>
    </location>
</feature>
<dbReference type="SUPFAM" id="SSF55811">
    <property type="entry name" value="Nudix"/>
    <property type="match status" value="1"/>
</dbReference>
<dbReference type="InterPro" id="IPR000086">
    <property type="entry name" value="NUDIX_hydrolase_dom"/>
</dbReference>